<dbReference type="STRING" id="679897.HMU07190"/>
<keyword evidence="4" id="KW-0175">Coiled coil</keyword>
<evidence type="ECO:0000256" key="4">
    <source>
        <dbReference type="SAM" id="Coils"/>
    </source>
</evidence>
<name>D3UHK4_HELM1</name>
<dbReference type="RefSeq" id="WP_013023054.1">
    <property type="nucleotide sequence ID" value="NC_013949.1"/>
</dbReference>
<organism evidence="5 6">
    <name type="scientific">Helicobacter mustelae (strain ATCC 43772 / CCUG 25715 / CIP 103759 / LMG 18044 / NCTC 12198 / R85-136P)</name>
    <name type="common">Campylobacter mustelae</name>
    <dbReference type="NCBI Taxonomy" id="679897"/>
    <lineage>
        <taxon>Bacteria</taxon>
        <taxon>Pseudomonadati</taxon>
        <taxon>Campylobacterota</taxon>
        <taxon>Epsilonproteobacteria</taxon>
        <taxon>Campylobacterales</taxon>
        <taxon>Helicobacteraceae</taxon>
        <taxon>Helicobacter</taxon>
    </lineage>
</organism>
<dbReference type="PANTHER" id="PTHR42953:SF3">
    <property type="entry name" value="HIGH-AFFINITY ZINC UPTAKE SYSTEM PROTEIN ZNUA"/>
    <property type="match status" value="1"/>
</dbReference>
<dbReference type="InterPro" id="IPR006127">
    <property type="entry name" value="ZnuA-like"/>
</dbReference>
<keyword evidence="3" id="KW-0732">Signal</keyword>
<evidence type="ECO:0000313" key="5">
    <source>
        <dbReference type="EMBL" id="CBG39976.1"/>
    </source>
</evidence>
<evidence type="ECO:0000256" key="1">
    <source>
        <dbReference type="ARBA" id="ARBA00011028"/>
    </source>
</evidence>
<dbReference type="Proteomes" id="UP000001522">
    <property type="component" value="Chromosome"/>
</dbReference>
<dbReference type="InterPro" id="IPR050492">
    <property type="entry name" value="Bact_metal-bind_prot9"/>
</dbReference>
<sequence length="281" mass="33098">MKKILGVWMVLFGFVLAQVKVAVSIQPQEFFVQKIGGDLVQTYVLVPPSKNPENYEPLISQMKSLKDAQLYLGIGMDFEERWKMRFASANPKMEFVNLAAMQEEFPHEDSHDEKDHHDEDRHDVHVWMSMEFAFKQAEKITELLSAKDPKNAAIYHKNLESFLQELKNLDQKIKQIFAQKGVKKEFLVFHPAFEYLAKEYDLTEWAVEEHNKEAKIKHLQKINRIIKTQDLKVIYMQPQFSQRQVELLAKTHHLKISTLDPFARQWDKNLLDIVEKIAYQK</sequence>
<dbReference type="HOGENOM" id="CLU_016838_1_0_7"/>
<dbReference type="AlphaFoldDB" id="D3UHK4"/>
<dbReference type="EMBL" id="FN555004">
    <property type="protein sequence ID" value="CBG39976.1"/>
    <property type="molecule type" value="Genomic_DNA"/>
</dbReference>
<comment type="similarity">
    <text evidence="1">Belongs to the bacterial solute-binding protein 9 family.</text>
</comment>
<dbReference type="GO" id="GO:0030001">
    <property type="term" value="P:metal ion transport"/>
    <property type="evidence" value="ECO:0007669"/>
    <property type="project" value="InterPro"/>
</dbReference>
<dbReference type="GO" id="GO:0046872">
    <property type="term" value="F:metal ion binding"/>
    <property type="evidence" value="ECO:0007669"/>
    <property type="project" value="InterPro"/>
</dbReference>
<evidence type="ECO:0000256" key="2">
    <source>
        <dbReference type="ARBA" id="ARBA00022448"/>
    </source>
</evidence>
<gene>
    <name evidence="5" type="ordered locus">HMU07190</name>
</gene>
<dbReference type="PANTHER" id="PTHR42953">
    <property type="entry name" value="HIGH-AFFINITY ZINC UPTAKE SYSTEM PROTEIN ZNUA-RELATED"/>
    <property type="match status" value="1"/>
</dbReference>
<dbReference type="KEGG" id="hms:HMU07190"/>
<dbReference type="Pfam" id="PF01297">
    <property type="entry name" value="ZnuA"/>
    <property type="match status" value="1"/>
</dbReference>
<protein>
    <submittedName>
        <fullName evidence="5">Periplasmic solute binding protein for ABC transport system</fullName>
    </submittedName>
</protein>
<accession>D3UHK4</accession>
<dbReference type="Gene3D" id="3.40.50.1980">
    <property type="entry name" value="Nitrogenase molybdenum iron protein domain"/>
    <property type="match status" value="2"/>
</dbReference>
<dbReference type="SUPFAM" id="SSF53807">
    <property type="entry name" value="Helical backbone' metal receptor"/>
    <property type="match status" value="1"/>
</dbReference>
<evidence type="ECO:0000313" key="6">
    <source>
        <dbReference type="Proteomes" id="UP000001522"/>
    </source>
</evidence>
<feature type="coiled-coil region" evidence="4">
    <location>
        <begin position="152"/>
        <end position="179"/>
    </location>
</feature>
<dbReference type="eggNOG" id="COG0803">
    <property type="taxonomic scope" value="Bacteria"/>
</dbReference>
<keyword evidence="2" id="KW-0813">Transport</keyword>
<evidence type="ECO:0000256" key="3">
    <source>
        <dbReference type="ARBA" id="ARBA00022729"/>
    </source>
</evidence>
<reference evidence="5 6" key="1">
    <citation type="journal article" date="2010" name="BMC Genomics">
        <title>Comparative genomics and proteomics of Helicobacter mustelae, an ulcerogenic and carcinogenic gastric pathogen.</title>
        <authorList>
            <person name="O'Toole P.W."/>
            <person name="Snelling W.J."/>
            <person name="Canchaya C."/>
            <person name="Forde B.M."/>
            <person name="Hardie K.R."/>
            <person name="Josenhans C."/>
            <person name="Graham R.L.J."/>
            <person name="McMullan G."/>
            <person name="Parkhill J."/>
            <person name="Belda E."/>
            <person name="Bentley S.D."/>
        </authorList>
    </citation>
    <scope>NUCLEOTIDE SEQUENCE [LARGE SCALE GENOMIC DNA]</scope>
    <source>
        <strain evidence="6">ATCC 43772 / LMG 18044 / NCTC 12198 / 12198</strain>
    </source>
</reference>
<keyword evidence="6" id="KW-1185">Reference proteome</keyword>
<proteinExistence type="inferred from homology"/>